<comment type="caution">
    <text evidence="1">The sequence shown here is derived from an EMBL/GenBank/DDBJ whole genome shotgun (WGS) entry which is preliminary data.</text>
</comment>
<keyword evidence="2" id="KW-1185">Reference proteome</keyword>
<dbReference type="RefSeq" id="WP_145242963.1">
    <property type="nucleotide sequence ID" value="NZ_VNFF01000049.1"/>
</dbReference>
<protein>
    <submittedName>
        <fullName evidence="1">Uncharacterized protein</fullName>
    </submittedName>
</protein>
<sequence>MELKKLENSFYIDNPVVHQALDFNSLKNEWNSQKVRGHGIVKIEIMNLIFAIPVRSNIKHRASFILEVNRADMRVKGMGLDYSKALLITDPQYISNDVFLLRSKEAGKKLQDKEEHITKQFSRYVEKYISAVKKRDNNILQSYEYRFTTLVNYHQELGL</sequence>
<name>A0ABY3F6U4_9GAMM</name>
<organism evidence="1 2">
    <name type="scientific">Pseudoalteromonas neustonica</name>
    <dbReference type="NCBI Taxonomy" id="1840331"/>
    <lineage>
        <taxon>Bacteria</taxon>
        <taxon>Pseudomonadati</taxon>
        <taxon>Pseudomonadota</taxon>
        <taxon>Gammaproteobacteria</taxon>
        <taxon>Alteromonadales</taxon>
        <taxon>Pseudoalteromonadaceae</taxon>
        <taxon>Pseudoalteromonas</taxon>
    </lineage>
</organism>
<accession>A0ABY3F6U4</accession>
<dbReference type="NCBIfam" id="NF047358">
    <property type="entry name" value="TenpIN"/>
    <property type="match status" value="1"/>
</dbReference>
<dbReference type="EMBL" id="VNFF01000049">
    <property type="protein sequence ID" value="TVU79592.1"/>
    <property type="molecule type" value="Genomic_DNA"/>
</dbReference>
<evidence type="ECO:0000313" key="2">
    <source>
        <dbReference type="Proteomes" id="UP000317938"/>
    </source>
</evidence>
<dbReference type="Proteomes" id="UP000317938">
    <property type="component" value="Unassembled WGS sequence"/>
</dbReference>
<evidence type="ECO:0000313" key="1">
    <source>
        <dbReference type="EMBL" id="TVU79592.1"/>
    </source>
</evidence>
<dbReference type="InterPro" id="IPR049929">
    <property type="entry name" value="TenpN-like"/>
</dbReference>
<reference evidence="1 2" key="1">
    <citation type="submission" date="2019-07" db="EMBL/GenBank/DDBJ databases">
        <title>Diversity of Bacteria from Kongsfjorden, Arctic.</title>
        <authorList>
            <person name="Yu Y."/>
        </authorList>
    </citation>
    <scope>NUCLEOTIDE SEQUENCE [LARGE SCALE GENOMIC DNA]</scope>
    <source>
        <strain evidence="1 2">SM1927</strain>
    </source>
</reference>
<dbReference type="CDD" id="cd17493">
    <property type="entry name" value="toxin_TenpN"/>
    <property type="match status" value="1"/>
</dbReference>
<proteinExistence type="predicted"/>
<gene>
    <name evidence="1" type="ORF">FQP85_23215</name>
</gene>